<dbReference type="PANTHER" id="PTHR21599:SF0">
    <property type="entry name" value="GLYCERATE KINASE"/>
    <property type="match status" value="1"/>
</dbReference>
<evidence type="ECO:0000256" key="2">
    <source>
        <dbReference type="ARBA" id="ARBA00022679"/>
    </source>
</evidence>
<dbReference type="EMBL" id="JADKNH010000002">
    <property type="protein sequence ID" value="MBF4692073.1"/>
    <property type="molecule type" value="Genomic_DNA"/>
</dbReference>
<dbReference type="Pfam" id="PF02595">
    <property type="entry name" value="Gly_kinase"/>
    <property type="match status" value="1"/>
</dbReference>
<dbReference type="GO" id="GO:0016301">
    <property type="term" value="F:kinase activity"/>
    <property type="evidence" value="ECO:0007669"/>
    <property type="project" value="UniProtKB-KW"/>
</dbReference>
<evidence type="ECO:0000313" key="5">
    <source>
        <dbReference type="EMBL" id="MBF4692073.1"/>
    </source>
</evidence>
<proteinExistence type="inferred from homology"/>
<evidence type="ECO:0000256" key="1">
    <source>
        <dbReference type="ARBA" id="ARBA00006284"/>
    </source>
</evidence>
<dbReference type="Gene3D" id="3.90.1510.10">
    <property type="entry name" value="Glycerate kinase, domain 2"/>
    <property type="match status" value="1"/>
</dbReference>
<keyword evidence="6" id="KW-1185">Reference proteome</keyword>
<dbReference type="InterPro" id="IPR036129">
    <property type="entry name" value="Glycerate_kinase_sf"/>
</dbReference>
<sequence>MKILIASDSFKGSLSSKDIGRIGKSALTEAIKACEVDTIPLADGGEGTVETFVENTGGKRVNIEVTGPYGQPIIATYGLLGNGKTAVIEMASASGITLQPKSQLEPLKASSFGTGQLIIDAVKRGCTEIIMGIGGSATNDGGMGMLEAMGFHFKNEYGKILRGSGEHLSEVAFVDRADVSDLVKKVKFLVACDVDNPLVGERGATRVYGPQKGATPEQIEILEQGMTHFASIIEDSVNKSLRNLKGIGAAGGLGLGLLAYFDTKLISGFELISERLKLKERIESGGYDLIITGEGEMDHQTLQGKLPSGIIKLGAENQIPVVAIVGAMATGYESLYEHGLYGVFSIVDRPMPLEQAIKETERLVYNCYYNVGKFMSLNQM</sequence>
<dbReference type="PANTHER" id="PTHR21599">
    <property type="entry name" value="GLYCERATE KINASE"/>
    <property type="match status" value="1"/>
</dbReference>
<gene>
    <name evidence="5" type="ORF">ISU02_03035</name>
</gene>
<evidence type="ECO:0000256" key="3">
    <source>
        <dbReference type="ARBA" id="ARBA00022777"/>
    </source>
</evidence>
<comment type="similarity">
    <text evidence="1 4">Belongs to the glycerate kinase type-1 family.</text>
</comment>
<evidence type="ECO:0000313" key="6">
    <source>
        <dbReference type="Proteomes" id="UP000614200"/>
    </source>
</evidence>
<dbReference type="Gene3D" id="3.40.50.10350">
    <property type="entry name" value="Glycerate kinase, domain 1"/>
    <property type="match status" value="1"/>
</dbReference>
<dbReference type="InterPro" id="IPR018197">
    <property type="entry name" value="Glycerate_kinase_RE-like"/>
</dbReference>
<name>A0ABR9ZPM0_9FIRM</name>
<protein>
    <submittedName>
        <fullName evidence="5">Glycerate kinase</fullName>
    </submittedName>
</protein>
<evidence type="ECO:0000256" key="4">
    <source>
        <dbReference type="PIRNR" id="PIRNR006078"/>
    </source>
</evidence>
<accession>A0ABR9ZPM0</accession>
<dbReference type="RefSeq" id="WP_194700320.1">
    <property type="nucleotide sequence ID" value="NZ_JADKNH010000002.1"/>
</dbReference>
<reference evidence="5 6" key="1">
    <citation type="submission" date="2020-11" db="EMBL/GenBank/DDBJ databases">
        <title>Fusibacter basophilias sp. nov.</title>
        <authorList>
            <person name="Qiu D."/>
        </authorList>
    </citation>
    <scope>NUCLEOTIDE SEQUENCE [LARGE SCALE GENOMIC DNA]</scope>
    <source>
        <strain evidence="5 6">Q10-2</strain>
    </source>
</reference>
<dbReference type="InterPro" id="IPR018193">
    <property type="entry name" value="Glyc_kinase_flavodox-like_fold"/>
</dbReference>
<organism evidence="5 6">
    <name type="scientific">Fusibacter ferrireducens</name>
    <dbReference type="NCBI Taxonomy" id="2785058"/>
    <lineage>
        <taxon>Bacteria</taxon>
        <taxon>Bacillati</taxon>
        <taxon>Bacillota</taxon>
        <taxon>Clostridia</taxon>
        <taxon>Eubacteriales</taxon>
        <taxon>Eubacteriales Family XII. Incertae Sedis</taxon>
        <taxon>Fusibacter</taxon>
    </lineage>
</organism>
<dbReference type="Proteomes" id="UP000614200">
    <property type="component" value="Unassembled WGS sequence"/>
</dbReference>
<keyword evidence="3 4" id="KW-0418">Kinase</keyword>
<dbReference type="PIRSF" id="PIRSF006078">
    <property type="entry name" value="GlxK"/>
    <property type="match status" value="1"/>
</dbReference>
<dbReference type="NCBIfam" id="TIGR00045">
    <property type="entry name" value="glycerate kinase"/>
    <property type="match status" value="1"/>
</dbReference>
<keyword evidence="2 4" id="KW-0808">Transferase</keyword>
<comment type="caution">
    <text evidence="5">The sequence shown here is derived from an EMBL/GenBank/DDBJ whole genome shotgun (WGS) entry which is preliminary data.</text>
</comment>
<dbReference type="SUPFAM" id="SSF110738">
    <property type="entry name" value="Glycerate kinase I"/>
    <property type="match status" value="1"/>
</dbReference>
<dbReference type="InterPro" id="IPR004381">
    <property type="entry name" value="Glycerate_kinase"/>
</dbReference>